<feature type="compositionally biased region" description="Low complexity" evidence="5">
    <location>
        <begin position="567"/>
        <end position="583"/>
    </location>
</feature>
<dbReference type="PANTHER" id="PTHR28657:SF5">
    <property type="entry name" value="INDOLEAMINE 2,3-DIOXYGENASE"/>
    <property type="match status" value="1"/>
</dbReference>
<accession>A0A0N7L9X7</accession>
<dbReference type="AlphaFoldDB" id="A0A0N7L9X7"/>
<dbReference type="Gene3D" id="1.20.58.480">
    <property type="match status" value="1"/>
</dbReference>
<protein>
    <submittedName>
        <fullName evidence="6">Related to bna2-tryptophan-dioxygenase</fullName>
    </submittedName>
</protein>
<evidence type="ECO:0000256" key="1">
    <source>
        <dbReference type="ARBA" id="ARBA00007119"/>
    </source>
</evidence>
<keyword evidence="6" id="KW-0560">Oxidoreductase</keyword>
<reference evidence="7" key="1">
    <citation type="submission" date="2014-09" db="EMBL/GenBank/DDBJ databases">
        <authorList>
            <person name="Sharma Rahul"/>
            <person name="Thines Marco"/>
        </authorList>
    </citation>
    <scope>NUCLEOTIDE SEQUENCE [LARGE SCALE GENOMIC DNA]</scope>
</reference>
<sequence length="712" mass="77207">MQARVPGAEMKQPDAASALAHTSHQARLHVDGQAGSSLREAVSPSSLDSLSLKSSQDACEEGFDDGWRDIPANHFLAQQGRKASRFSPPRTTASCSNSSPDAGAFHQPLAELAAVLPDGLRPQGPNPLPAQNTHEGLAAVAHETGMPDTSTLAAADFDIDVRSGFLPPEAPLSHLSGVYEEWESKLEGAAHAGLSLYGGGPTTNFHRRASARRWRRSIREMPILPLQGVVLADIRHARRAHLVLSFLAHFYLHSQPEPTEDFLAPLAQGWNEATKGKGKGREHDVSLEAADDAADAAQEAAGIYAATVPASLAVPWTGLSRHLDLPPILTYATTVLWNWQYKDPARGLALDNVKIRNTFSGTASEEHFYLISLLIELRGVEALELMRISLDEAFVADHLARRRIAHYLRRLVDVVHDLTTLLAKMKEACDPVTFYWGIRPWFRGGDSAPRGGQGWIYEGVDEPGEKRLLNGPSAGQSSLIHALDVFLDVDHTRLKPRVAAHSARQQSDVAHALSERDAGIKENATFMEKMQMYMPGPHRAFLTHLRNLSFDDDHETSCRVNGLDGVSRSTSPPSDSASSSSDDMGMDTVPPPPSHPIRSLAIAKEVSGKPFQDDLASAYDAALISLRVLRDEHMRIAALYIISQARKQPPPEYAPLPKNFTGAVEVERVAGAQQSDAKEASGVPKGTGGTDLVSFLKACRSNTTDALLGSLR</sequence>
<dbReference type="Proteomes" id="UP000054845">
    <property type="component" value="Unassembled WGS sequence"/>
</dbReference>
<dbReference type="STRING" id="401625.A0A0N7L9X7"/>
<dbReference type="SUPFAM" id="SSF140959">
    <property type="entry name" value="Indolic compounds 2,3-dioxygenase-like"/>
    <property type="match status" value="2"/>
</dbReference>
<dbReference type="GO" id="GO:0034354">
    <property type="term" value="P:'de novo' NAD+ biosynthetic process from L-tryptophan"/>
    <property type="evidence" value="ECO:0007669"/>
    <property type="project" value="TreeGrafter"/>
</dbReference>
<feature type="binding site" description="proximal binding residue" evidence="4">
    <location>
        <position position="633"/>
    </location>
    <ligand>
        <name>heme b</name>
        <dbReference type="ChEBI" id="CHEBI:60344"/>
    </ligand>
    <ligandPart>
        <name>Fe</name>
        <dbReference type="ChEBI" id="CHEBI:18248"/>
    </ligandPart>
</feature>
<dbReference type="GO" id="GO:0020037">
    <property type="term" value="F:heme binding"/>
    <property type="evidence" value="ECO:0007669"/>
    <property type="project" value="InterPro"/>
</dbReference>
<feature type="region of interest" description="Disordered" evidence="5">
    <location>
        <begin position="1"/>
        <end position="53"/>
    </location>
</feature>
<keyword evidence="2 4" id="KW-0479">Metal-binding</keyword>
<dbReference type="GO" id="GO:0005737">
    <property type="term" value="C:cytoplasm"/>
    <property type="evidence" value="ECO:0007669"/>
    <property type="project" value="TreeGrafter"/>
</dbReference>
<feature type="compositionally biased region" description="Polar residues" evidence="5">
    <location>
        <begin position="89"/>
        <end position="100"/>
    </location>
</feature>
<evidence type="ECO:0000256" key="3">
    <source>
        <dbReference type="ARBA" id="ARBA00023004"/>
    </source>
</evidence>
<keyword evidence="7" id="KW-1185">Reference proteome</keyword>
<proteinExistence type="inferred from homology"/>
<evidence type="ECO:0000313" key="7">
    <source>
        <dbReference type="Proteomes" id="UP000054845"/>
    </source>
</evidence>
<name>A0A0N7L9X7_9BASI</name>
<dbReference type="OrthoDB" id="540174at2759"/>
<feature type="compositionally biased region" description="Low complexity" evidence="5">
    <location>
        <begin position="43"/>
        <end position="53"/>
    </location>
</feature>
<keyword evidence="4" id="KW-0349">Heme</keyword>
<evidence type="ECO:0000256" key="4">
    <source>
        <dbReference type="PIRSR" id="PIRSR600898-1"/>
    </source>
</evidence>
<feature type="region of interest" description="Disordered" evidence="5">
    <location>
        <begin position="561"/>
        <end position="596"/>
    </location>
</feature>
<dbReference type="InterPro" id="IPR037217">
    <property type="entry name" value="Trp/Indoleamine_2_3_dOase-like"/>
</dbReference>
<organism evidence="6 7">
    <name type="scientific">Ceraceosorus bombacis</name>
    <dbReference type="NCBI Taxonomy" id="401625"/>
    <lineage>
        <taxon>Eukaryota</taxon>
        <taxon>Fungi</taxon>
        <taxon>Dikarya</taxon>
        <taxon>Basidiomycota</taxon>
        <taxon>Ustilaginomycotina</taxon>
        <taxon>Exobasidiomycetes</taxon>
        <taxon>Ceraceosorales</taxon>
        <taxon>Ceraceosoraceae</taxon>
        <taxon>Ceraceosorus</taxon>
    </lineage>
</organism>
<dbReference type="GO" id="GO:0033754">
    <property type="term" value="F:indoleamine 2,3-dioxygenase activity"/>
    <property type="evidence" value="ECO:0007669"/>
    <property type="project" value="TreeGrafter"/>
</dbReference>
<dbReference type="PANTHER" id="PTHR28657">
    <property type="entry name" value="INDOLEAMINE 2,3-DIOXYGENASE"/>
    <property type="match status" value="1"/>
</dbReference>
<evidence type="ECO:0000256" key="2">
    <source>
        <dbReference type="ARBA" id="ARBA00022723"/>
    </source>
</evidence>
<dbReference type="Pfam" id="PF01231">
    <property type="entry name" value="IDO"/>
    <property type="match status" value="1"/>
</dbReference>
<feature type="region of interest" description="Disordered" evidence="5">
    <location>
        <begin position="79"/>
        <end position="104"/>
    </location>
</feature>
<evidence type="ECO:0000256" key="5">
    <source>
        <dbReference type="SAM" id="MobiDB-lite"/>
    </source>
</evidence>
<keyword evidence="6" id="KW-0223">Dioxygenase</keyword>
<comment type="similarity">
    <text evidence="1">Belongs to the indoleamine 2,3-dioxygenase family.</text>
</comment>
<dbReference type="EMBL" id="CCYA01000252">
    <property type="protein sequence ID" value="CEH15018.1"/>
    <property type="molecule type" value="Genomic_DNA"/>
</dbReference>
<evidence type="ECO:0000313" key="6">
    <source>
        <dbReference type="EMBL" id="CEH15018.1"/>
    </source>
</evidence>
<keyword evidence="3 4" id="KW-0408">Iron</keyword>
<dbReference type="GO" id="GO:0046872">
    <property type="term" value="F:metal ion binding"/>
    <property type="evidence" value="ECO:0007669"/>
    <property type="project" value="UniProtKB-KW"/>
</dbReference>
<dbReference type="GO" id="GO:0019441">
    <property type="term" value="P:L-tryptophan catabolic process to kynurenine"/>
    <property type="evidence" value="ECO:0007669"/>
    <property type="project" value="InterPro"/>
</dbReference>
<dbReference type="InterPro" id="IPR000898">
    <property type="entry name" value="Indolamine_dOase"/>
</dbReference>